<accession>A0A9N8F5N9</accession>
<proteinExistence type="predicted"/>
<feature type="region of interest" description="Disordered" evidence="1">
    <location>
        <begin position="185"/>
        <end position="233"/>
    </location>
</feature>
<dbReference type="EMBL" id="CAICTM010003491">
    <property type="protein sequence ID" value="CAB9531395.1"/>
    <property type="molecule type" value="Genomic_DNA"/>
</dbReference>
<protein>
    <submittedName>
        <fullName evidence="2">Uncharacterized protein</fullName>
    </submittedName>
</protein>
<feature type="compositionally biased region" description="Basic residues" evidence="1">
    <location>
        <begin position="191"/>
        <end position="207"/>
    </location>
</feature>
<feature type="region of interest" description="Disordered" evidence="1">
    <location>
        <begin position="142"/>
        <end position="169"/>
    </location>
</feature>
<dbReference type="AlphaFoldDB" id="A0A9N8F5N9"/>
<gene>
    <name evidence="2" type="ORF">SEMRO_3493_G348600.1</name>
</gene>
<dbReference type="Proteomes" id="UP001153069">
    <property type="component" value="Unassembled WGS sequence"/>
</dbReference>
<evidence type="ECO:0000313" key="2">
    <source>
        <dbReference type="EMBL" id="CAB9531395.1"/>
    </source>
</evidence>
<feature type="compositionally biased region" description="Acidic residues" evidence="1">
    <location>
        <begin position="147"/>
        <end position="157"/>
    </location>
</feature>
<organism evidence="2 3">
    <name type="scientific">Seminavis robusta</name>
    <dbReference type="NCBI Taxonomy" id="568900"/>
    <lineage>
        <taxon>Eukaryota</taxon>
        <taxon>Sar</taxon>
        <taxon>Stramenopiles</taxon>
        <taxon>Ochrophyta</taxon>
        <taxon>Bacillariophyta</taxon>
        <taxon>Bacillariophyceae</taxon>
        <taxon>Bacillariophycidae</taxon>
        <taxon>Naviculales</taxon>
        <taxon>Naviculaceae</taxon>
        <taxon>Seminavis</taxon>
    </lineage>
</organism>
<evidence type="ECO:0000256" key="1">
    <source>
        <dbReference type="SAM" id="MobiDB-lite"/>
    </source>
</evidence>
<sequence>MAKYPHMVVIDYGMSGQSQSNSVKINQLKSSVEWTQHNKTLILRGCIMGNGMHFASAAYFPYGWMVEDGQFTGPTKIKCFSLDDWRDVMSDMTISLIFYELVDNIGVGWRAGNQHFDIDSVMKYDGPKHCIDMVCTPVADATSNAAAEEDQQSDDASEQGSVPSVVEYPSTPMVSAAEIKESLLKLTSKTKSTKKKRGKRNNNKHGQRSKEKKQGVPTTMDTPSEAVTTEQKQIKDRIPTGWSFKLQQRAGTYPRCHGCNKRILHDEPRFRHKFKQEPSHTWKTVWQYHCAVKCLVSLSPEYKGELTRKRWANEQAK</sequence>
<keyword evidence="3" id="KW-1185">Reference proteome</keyword>
<feature type="compositionally biased region" description="Polar residues" evidence="1">
    <location>
        <begin position="216"/>
        <end position="231"/>
    </location>
</feature>
<evidence type="ECO:0000313" key="3">
    <source>
        <dbReference type="Proteomes" id="UP001153069"/>
    </source>
</evidence>
<name>A0A9N8F5N9_9STRA</name>
<comment type="caution">
    <text evidence="2">The sequence shown here is derived from an EMBL/GenBank/DDBJ whole genome shotgun (WGS) entry which is preliminary data.</text>
</comment>
<reference evidence="2" key="1">
    <citation type="submission" date="2020-06" db="EMBL/GenBank/DDBJ databases">
        <authorList>
            <consortium name="Plant Systems Biology data submission"/>
        </authorList>
    </citation>
    <scope>NUCLEOTIDE SEQUENCE</scope>
    <source>
        <strain evidence="2">D6</strain>
    </source>
</reference>